<dbReference type="GO" id="GO:0000160">
    <property type="term" value="P:phosphorelay signal transduction system"/>
    <property type="evidence" value="ECO:0007669"/>
    <property type="project" value="UniProtKB-KW"/>
</dbReference>
<dbReference type="PRINTS" id="PR00032">
    <property type="entry name" value="HTHARAC"/>
</dbReference>
<dbReference type="InterPro" id="IPR009057">
    <property type="entry name" value="Homeodomain-like_sf"/>
</dbReference>
<sequence length="523" mass="60691">MLYMKQEDIMLTILVVDDHKEEREGIAFLIKELGLPLQLETADNGPKALDYLKRQSVDILFTDVRMPQMDGLQLTRQALELHPGLKVILFSGFAEFEYAKTALALGVSDYLLKPINVEAFQTTIKKVIDELTDRQQQDEASQMKQAYVKKHILFTLVNGIGEPPSMQGLWHDFPTYYEGMLLLEFEKNFFENADPEFEEFLLSLLDTPADYLNMNGCQSLLLFPEQSGVHSSISYQKLATRIHDHILMKYRATCYIGIKKGLTAIQDLSEILPELEQLMEYRFFLPDTFVFDTKNELLFSEQLFPDLSDTQIIEQIRSNIKDRNIFSLKANIELLYQKYLRQIQFSQLYVKHTFSTVYQSMMSSIKASEREIHLGIDKIYKADDLRDIKSIVWEGVVHLEHSFGNAEPAQNKDIMSIRQYIEDHFAEDLSLELLASRVYLSPHYLSSMFKKTTGCGINKYIKNVRMQKAKELLTNTHLKISDVCSAVGYRNISYFCQNFRDFYGHTPEKFRQYNQGDLESVED</sequence>
<keyword evidence="3 8" id="KW-0597">Phosphoprotein</keyword>
<dbReference type="InterPro" id="IPR001789">
    <property type="entry name" value="Sig_transdc_resp-reg_receiver"/>
</dbReference>
<dbReference type="PROSITE" id="PS00041">
    <property type="entry name" value="HTH_ARAC_FAMILY_1"/>
    <property type="match status" value="1"/>
</dbReference>
<dbReference type="GO" id="GO:0043565">
    <property type="term" value="F:sequence-specific DNA binding"/>
    <property type="evidence" value="ECO:0007669"/>
    <property type="project" value="InterPro"/>
</dbReference>
<dbReference type="SMART" id="SM00342">
    <property type="entry name" value="HTH_ARAC"/>
    <property type="match status" value="1"/>
</dbReference>
<evidence type="ECO:0000259" key="10">
    <source>
        <dbReference type="PROSITE" id="PS50110"/>
    </source>
</evidence>
<name>A0A6N8F0W1_PAEMA</name>
<dbReference type="SUPFAM" id="SSF52172">
    <property type="entry name" value="CheY-like"/>
    <property type="match status" value="1"/>
</dbReference>
<evidence type="ECO:0000256" key="6">
    <source>
        <dbReference type="ARBA" id="ARBA00023125"/>
    </source>
</evidence>
<dbReference type="PROSITE" id="PS50110">
    <property type="entry name" value="RESPONSE_REGULATORY"/>
    <property type="match status" value="1"/>
</dbReference>
<reference evidence="11 12" key="1">
    <citation type="submission" date="2019-11" db="EMBL/GenBank/DDBJ databases">
        <title>Draft genome sequences of five Paenibacillus species of dairy origin.</title>
        <authorList>
            <person name="Olajide A.M."/>
            <person name="Chen S."/>
            <person name="Lapointe G."/>
        </authorList>
    </citation>
    <scope>NUCLEOTIDE SEQUENCE [LARGE SCALE GENOMIC DNA]</scope>
    <source>
        <strain evidence="11 12">3CT49</strain>
    </source>
</reference>
<dbReference type="Pfam" id="PF00072">
    <property type="entry name" value="Response_reg"/>
    <property type="match status" value="1"/>
</dbReference>
<dbReference type="InterPro" id="IPR051552">
    <property type="entry name" value="HptR"/>
</dbReference>
<evidence type="ECO:0000256" key="2">
    <source>
        <dbReference type="ARBA" id="ARBA00022490"/>
    </source>
</evidence>
<dbReference type="Proteomes" id="UP000442469">
    <property type="component" value="Unassembled WGS sequence"/>
</dbReference>
<evidence type="ECO:0000256" key="5">
    <source>
        <dbReference type="ARBA" id="ARBA00023015"/>
    </source>
</evidence>
<dbReference type="Gene3D" id="1.10.10.60">
    <property type="entry name" value="Homeodomain-like"/>
    <property type="match status" value="2"/>
</dbReference>
<dbReference type="InterPro" id="IPR020449">
    <property type="entry name" value="Tscrpt_reg_AraC-type_HTH"/>
</dbReference>
<evidence type="ECO:0000256" key="3">
    <source>
        <dbReference type="ARBA" id="ARBA00022553"/>
    </source>
</evidence>
<dbReference type="SUPFAM" id="SSF46689">
    <property type="entry name" value="Homeodomain-like"/>
    <property type="match status" value="2"/>
</dbReference>
<comment type="caution">
    <text evidence="11">The sequence shown here is derived from an EMBL/GenBank/DDBJ whole genome shotgun (WGS) entry which is preliminary data.</text>
</comment>
<dbReference type="EMBL" id="WNZZ01000027">
    <property type="protein sequence ID" value="MUG25599.1"/>
    <property type="molecule type" value="Genomic_DNA"/>
</dbReference>
<dbReference type="PANTHER" id="PTHR42713:SF3">
    <property type="entry name" value="TRANSCRIPTIONAL REGULATORY PROTEIN HPTR"/>
    <property type="match status" value="1"/>
</dbReference>
<feature type="domain" description="HTH araC/xylS-type" evidence="9">
    <location>
        <begin position="415"/>
        <end position="513"/>
    </location>
</feature>
<keyword evidence="4" id="KW-0902">Two-component regulatory system</keyword>
<evidence type="ECO:0000256" key="4">
    <source>
        <dbReference type="ARBA" id="ARBA00023012"/>
    </source>
</evidence>
<protein>
    <submittedName>
        <fullName evidence="11">Response regulator</fullName>
    </submittedName>
</protein>
<gene>
    <name evidence="11" type="ORF">GNQ08_24875</name>
</gene>
<dbReference type="SMART" id="SM00448">
    <property type="entry name" value="REC"/>
    <property type="match status" value="1"/>
</dbReference>
<dbReference type="Pfam" id="PF12833">
    <property type="entry name" value="HTH_18"/>
    <property type="match status" value="1"/>
</dbReference>
<feature type="modified residue" description="4-aspartylphosphate" evidence="8">
    <location>
        <position position="63"/>
    </location>
</feature>
<keyword evidence="5" id="KW-0805">Transcription regulation</keyword>
<dbReference type="AlphaFoldDB" id="A0A6N8F0W1"/>
<accession>A0A6N8F0W1</accession>
<feature type="domain" description="Response regulatory" evidence="10">
    <location>
        <begin position="12"/>
        <end position="128"/>
    </location>
</feature>
<evidence type="ECO:0000256" key="8">
    <source>
        <dbReference type="PROSITE-ProRule" id="PRU00169"/>
    </source>
</evidence>
<dbReference type="GO" id="GO:0005737">
    <property type="term" value="C:cytoplasm"/>
    <property type="evidence" value="ECO:0007669"/>
    <property type="project" value="UniProtKB-SubCell"/>
</dbReference>
<keyword evidence="2" id="KW-0963">Cytoplasm</keyword>
<dbReference type="InterPro" id="IPR011006">
    <property type="entry name" value="CheY-like_superfamily"/>
</dbReference>
<dbReference type="Gene3D" id="3.40.50.2300">
    <property type="match status" value="1"/>
</dbReference>
<evidence type="ECO:0000259" key="9">
    <source>
        <dbReference type="PROSITE" id="PS01124"/>
    </source>
</evidence>
<keyword evidence="7" id="KW-0804">Transcription</keyword>
<dbReference type="GO" id="GO:0003700">
    <property type="term" value="F:DNA-binding transcription factor activity"/>
    <property type="evidence" value="ECO:0007669"/>
    <property type="project" value="InterPro"/>
</dbReference>
<evidence type="ECO:0000313" key="12">
    <source>
        <dbReference type="Proteomes" id="UP000442469"/>
    </source>
</evidence>
<evidence type="ECO:0000313" key="11">
    <source>
        <dbReference type="EMBL" id="MUG25599.1"/>
    </source>
</evidence>
<dbReference type="InterPro" id="IPR018060">
    <property type="entry name" value="HTH_AraC"/>
</dbReference>
<keyword evidence="6" id="KW-0238">DNA-binding</keyword>
<dbReference type="InterPro" id="IPR018062">
    <property type="entry name" value="HTH_AraC-typ_CS"/>
</dbReference>
<organism evidence="11 12">
    <name type="scientific">Paenibacillus macerans</name>
    <name type="common">Bacillus macerans</name>
    <dbReference type="NCBI Taxonomy" id="44252"/>
    <lineage>
        <taxon>Bacteria</taxon>
        <taxon>Bacillati</taxon>
        <taxon>Bacillota</taxon>
        <taxon>Bacilli</taxon>
        <taxon>Bacillales</taxon>
        <taxon>Paenibacillaceae</taxon>
        <taxon>Paenibacillus</taxon>
    </lineage>
</organism>
<comment type="subcellular location">
    <subcellularLocation>
        <location evidence="1">Cytoplasm</location>
    </subcellularLocation>
</comment>
<evidence type="ECO:0000256" key="1">
    <source>
        <dbReference type="ARBA" id="ARBA00004496"/>
    </source>
</evidence>
<dbReference type="CDD" id="cd17536">
    <property type="entry name" value="REC_YesN-like"/>
    <property type="match status" value="1"/>
</dbReference>
<dbReference type="OrthoDB" id="9794370at2"/>
<dbReference type="PROSITE" id="PS01124">
    <property type="entry name" value="HTH_ARAC_FAMILY_2"/>
    <property type="match status" value="1"/>
</dbReference>
<proteinExistence type="predicted"/>
<evidence type="ECO:0000256" key="7">
    <source>
        <dbReference type="ARBA" id="ARBA00023163"/>
    </source>
</evidence>
<dbReference type="PANTHER" id="PTHR42713">
    <property type="entry name" value="HISTIDINE KINASE-RELATED"/>
    <property type="match status" value="1"/>
</dbReference>